<gene>
    <name evidence="2" type="ORF">NSMM_500038</name>
</gene>
<dbReference type="Pfam" id="PF04851">
    <property type="entry name" value="ResIII"/>
    <property type="match status" value="1"/>
</dbReference>
<proteinExistence type="predicted"/>
<dbReference type="InterPro" id="IPR050742">
    <property type="entry name" value="Helicase_Restrict-Modif_Enz"/>
</dbReference>
<evidence type="ECO:0000313" key="3">
    <source>
        <dbReference type="Proteomes" id="UP000198729"/>
    </source>
</evidence>
<feature type="domain" description="Helicase/UvrB N-terminal" evidence="1">
    <location>
        <begin position="13"/>
        <end position="238"/>
    </location>
</feature>
<protein>
    <recommendedName>
        <fullName evidence="1">Helicase/UvrB N-terminal domain-containing protein</fullName>
    </recommendedName>
</protein>
<dbReference type="InterPro" id="IPR006935">
    <property type="entry name" value="Helicase/UvrB_N"/>
</dbReference>
<evidence type="ECO:0000259" key="1">
    <source>
        <dbReference type="Pfam" id="PF04851"/>
    </source>
</evidence>
<dbReference type="EMBL" id="FMWO01000059">
    <property type="protein sequence ID" value="SCZ86238.1"/>
    <property type="molecule type" value="Genomic_DNA"/>
</dbReference>
<keyword evidence="3" id="KW-1185">Reference proteome</keyword>
<dbReference type="Gene3D" id="3.40.50.300">
    <property type="entry name" value="P-loop containing nucleotide triphosphate hydrolases"/>
    <property type="match status" value="2"/>
</dbReference>
<evidence type="ECO:0000313" key="2">
    <source>
        <dbReference type="EMBL" id="SCZ86238.1"/>
    </source>
</evidence>
<sequence length="918" mass="102359">MNARVLNAVVGRLSLRPPQAESLSKLVRALEAAPDLLGHEQDVAAILSTLKAEFPTLEDFEREFPSLCFALATGVGKTRLMGAFIAYLHLAHGINNFFVLAPNLTIYNKLITDFTRSASKYVFKGIAEFAQQSPLIITGDNYDLTGAAVQDQMMGFAHDVRINIFNISKINSEVRGGKEPRIKRMKEVLGDSYFNHLANLSDLVLLMDESHRYRASAGVRSINELKPLFGLEVTATPFVESTRGPVPFKNVVMDYPLARAMEDGFVKEPAVVTQRNFDAKAHTPEEIEKIKLEDGVRLHETTKVELLTYARENGVKVEKPFILVIARDTTHAGQLLTLLESEAFFDARYQGKVIQVDSSRTGAEEEKMITRLLAVESVDEPTEIVIHVNMLKEGWDVTNLYTIVPLRAANARTLIEQSIGRGLRLPYGKRTGVAAVDRLNIVAHDKFQEIIDEANRGDSPIRLKQVILDAPSADDKKVSVQVGSGALTRLGLTDAPVVAGAPTNAGTAPTAPAPAPVFTTEAERQAARVVMEVIGKYEVRRDLVPTSSALLTPKVQSAILAEVTERLKPMQGNLLAGVDDGQPKLDLSAVVAKTTEIVVQQTIDIPRIAVVPTGEVTTGFHPFKLDVAQLHLQPGEREIIIHNLHTNEQDTLASEVGLKEQRPEDYIVHALVDFDDIDYFTHADLLYDLAGQMVQHLLGYLSEIEARSVLDRDRRLIAREIHAQMMAHFWEEATEYEVQVSRGFTELKSCNYTATAGQTAHHFRETLIETGRIKQMLFGGFSRCLYPLQKFDSDTERRFAIILERDTLKWFKPAKGQFQIYYKLGTEQPEYIPDFVAETNSMIFMVETKARVDINTQEVQAKAAAAARWCKHASDHAATVGTKSWRYLLVPHDEINEARRLADFLQFEIERSGRSLGR</sequence>
<dbReference type="OrthoDB" id="9803459at2"/>
<dbReference type="GO" id="GO:0005524">
    <property type="term" value="F:ATP binding"/>
    <property type="evidence" value="ECO:0007669"/>
    <property type="project" value="InterPro"/>
</dbReference>
<name>A0A1G5SGI9_9PROT</name>
<organism evidence="2 3">
    <name type="scientific">Nitrosomonas mobilis</name>
    <dbReference type="NCBI Taxonomy" id="51642"/>
    <lineage>
        <taxon>Bacteria</taxon>
        <taxon>Pseudomonadati</taxon>
        <taxon>Pseudomonadota</taxon>
        <taxon>Betaproteobacteria</taxon>
        <taxon>Nitrosomonadales</taxon>
        <taxon>Nitrosomonadaceae</taxon>
        <taxon>Nitrosomonas</taxon>
    </lineage>
</organism>
<dbReference type="STRING" id="51642.NSMM_500038"/>
<dbReference type="GO" id="GO:0005829">
    <property type="term" value="C:cytosol"/>
    <property type="evidence" value="ECO:0007669"/>
    <property type="project" value="TreeGrafter"/>
</dbReference>
<dbReference type="AlphaFoldDB" id="A0A1G5SGI9"/>
<dbReference type="SUPFAM" id="SSF52540">
    <property type="entry name" value="P-loop containing nucleoside triphosphate hydrolases"/>
    <property type="match status" value="2"/>
</dbReference>
<dbReference type="RefSeq" id="WP_090287142.1">
    <property type="nucleotide sequence ID" value="NZ_FMWO01000059.1"/>
</dbReference>
<dbReference type="PANTHER" id="PTHR47396:SF1">
    <property type="entry name" value="ATP-DEPENDENT HELICASE IRC3-RELATED"/>
    <property type="match status" value="1"/>
</dbReference>
<dbReference type="Proteomes" id="UP000198729">
    <property type="component" value="Unassembled WGS sequence"/>
</dbReference>
<dbReference type="InterPro" id="IPR027417">
    <property type="entry name" value="P-loop_NTPase"/>
</dbReference>
<reference evidence="2 3" key="1">
    <citation type="submission" date="2016-10" db="EMBL/GenBank/DDBJ databases">
        <authorList>
            <person name="de Groot N.N."/>
        </authorList>
    </citation>
    <scope>NUCLEOTIDE SEQUENCE [LARGE SCALE GENOMIC DNA]</scope>
    <source>
        <strain evidence="2">1</strain>
    </source>
</reference>
<dbReference type="GO" id="GO:0003677">
    <property type="term" value="F:DNA binding"/>
    <property type="evidence" value="ECO:0007669"/>
    <property type="project" value="InterPro"/>
</dbReference>
<dbReference type="PANTHER" id="PTHR47396">
    <property type="entry name" value="TYPE I RESTRICTION ENZYME ECOKI R PROTEIN"/>
    <property type="match status" value="1"/>
</dbReference>
<dbReference type="GO" id="GO:0016787">
    <property type="term" value="F:hydrolase activity"/>
    <property type="evidence" value="ECO:0007669"/>
    <property type="project" value="InterPro"/>
</dbReference>
<accession>A0A1G5SGI9</accession>